<reference evidence="2" key="2">
    <citation type="journal article" date="2015" name="Data Brief">
        <title>Shoot transcriptome of the giant reed, Arundo donax.</title>
        <authorList>
            <person name="Barrero R.A."/>
            <person name="Guerrero F.D."/>
            <person name="Moolhuijzen P."/>
            <person name="Goolsby J.A."/>
            <person name="Tidwell J."/>
            <person name="Bellgard S.E."/>
            <person name="Bellgard M.I."/>
        </authorList>
    </citation>
    <scope>NUCLEOTIDE SEQUENCE</scope>
    <source>
        <tissue evidence="2">Shoot tissue taken approximately 20 cm above the soil surface</tissue>
    </source>
</reference>
<evidence type="ECO:0000313" key="2">
    <source>
        <dbReference type="EMBL" id="JAD38386.1"/>
    </source>
</evidence>
<keyword evidence="1" id="KW-0732">Signal</keyword>
<evidence type="ECO:0008006" key="3">
    <source>
        <dbReference type="Google" id="ProtNLM"/>
    </source>
</evidence>
<evidence type="ECO:0000256" key="1">
    <source>
        <dbReference type="SAM" id="SignalP"/>
    </source>
</evidence>
<name>A0A0A8ZHV0_ARUDO</name>
<organism evidence="2">
    <name type="scientific">Arundo donax</name>
    <name type="common">Giant reed</name>
    <name type="synonym">Donax arundinaceus</name>
    <dbReference type="NCBI Taxonomy" id="35708"/>
    <lineage>
        <taxon>Eukaryota</taxon>
        <taxon>Viridiplantae</taxon>
        <taxon>Streptophyta</taxon>
        <taxon>Embryophyta</taxon>
        <taxon>Tracheophyta</taxon>
        <taxon>Spermatophyta</taxon>
        <taxon>Magnoliopsida</taxon>
        <taxon>Liliopsida</taxon>
        <taxon>Poales</taxon>
        <taxon>Poaceae</taxon>
        <taxon>PACMAD clade</taxon>
        <taxon>Arundinoideae</taxon>
        <taxon>Arundineae</taxon>
        <taxon>Arundo</taxon>
    </lineage>
</organism>
<accession>A0A0A8ZHV0</accession>
<protein>
    <recommendedName>
        <fullName evidence="3">Secreted protein</fullName>
    </recommendedName>
</protein>
<proteinExistence type="predicted"/>
<reference evidence="2" key="1">
    <citation type="submission" date="2014-09" db="EMBL/GenBank/DDBJ databases">
        <authorList>
            <person name="Magalhaes I.L.F."/>
            <person name="Oliveira U."/>
            <person name="Santos F.R."/>
            <person name="Vidigal T.H.D.A."/>
            <person name="Brescovit A.D."/>
            <person name="Santos A.J."/>
        </authorList>
    </citation>
    <scope>NUCLEOTIDE SEQUENCE</scope>
    <source>
        <tissue evidence="2">Shoot tissue taken approximately 20 cm above the soil surface</tissue>
    </source>
</reference>
<feature type="chain" id="PRO_5002043615" description="Secreted protein" evidence="1">
    <location>
        <begin position="18"/>
        <end position="62"/>
    </location>
</feature>
<dbReference type="EMBL" id="GBRH01259509">
    <property type="protein sequence ID" value="JAD38386.1"/>
    <property type="molecule type" value="Transcribed_RNA"/>
</dbReference>
<feature type="signal peptide" evidence="1">
    <location>
        <begin position="1"/>
        <end position="17"/>
    </location>
</feature>
<sequence>MSLSLVLLFLALKVVLRKMTRRRASNNRMAIAPKNTPNASANTTILLCCFLEVEGAISELQW</sequence>
<dbReference type="AlphaFoldDB" id="A0A0A8ZHV0"/>